<dbReference type="Proteomes" id="UP001057561">
    <property type="component" value="Chromosome"/>
</dbReference>
<evidence type="ECO:0000313" key="2">
    <source>
        <dbReference type="Proteomes" id="UP001057561"/>
    </source>
</evidence>
<dbReference type="EMBL" id="CP099464">
    <property type="protein sequence ID" value="UUO14950.1"/>
    <property type="molecule type" value="Genomic_DNA"/>
</dbReference>
<evidence type="ECO:0000313" key="1">
    <source>
        <dbReference type="EMBL" id="UUO14950.1"/>
    </source>
</evidence>
<reference evidence="1" key="1">
    <citation type="submission" date="2022-06" db="EMBL/GenBank/DDBJ databases">
        <title>Nostosin G and Spiroidesin B from the Cyanobacterium Dolichospermum sp. NIES-1697.</title>
        <authorList>
            <person name="Phan C.-S."/>
            <person name="Mehjabin J.J."/>
            <person name="Anas A.R.J."/>
            <person name="Hayasaka M."/>
            <person name="Onoki R."/>
            <person name="Wang J."/>
            <person name="Umezawa T."/>
            <person name="Washio K."/>
            <person name="Morikawa M."/>
            <person name="Okino T."/>
        </authorList>
    </citation>
    <scope>NUCLEOTIDE SEQUENCE</scope>
    <source>
        <strain evidence="1">NIES-1697</strain>
    </source>
</reference>
<gene>
    <name evidence="1" type="ORF">NG743_23555</name>
</gene>
<proteinExistence type="predicted"/>
<organism evidence="1 2">
    <name type="scientific">Dolichospermum heterosporum TAC447</name>
    <dbReference type="NCBI Taxonomy" id="747523"/>
    <lineage>
        <taxon>Bacteria</taxon>
        <taxon>Bacillati</taxon>
        <taxon>Cyanobacteriota</taxon>
        <taxon>Cyanophyceae</taxon>
        <taxon>Nostocales</taxon>
        <taxon>Aphanizomenonaceae</taxon>
        <taxon>Dolichospermum</taxon>
        <taxon>Dolichospermum heterosporum</taxon>
    </lineage>
</organism>
<dbReference type="InterPro" id="IPR043731">
    <property type="entry name" value="DUF5674"/>
</dbReference>
<keyword evidence="2" id="KW-1185">Reference proteome</keyword>
<dbReference type="Pfam" id="PF18924">
    <property type="entry name" value="DUF5674"/>
    <property type="match status" value="1"/>
</dbReference>
<sequence>MVEYFFIWKSLIKIYYGGQLHAECEAVLLKDGSKQKDIWGADWIPFTQKMAYESIINIRPSQNNRSMIIQDPAIRERVTQITKSLIGGYEPEFR</sequence>
<dbReference type="RefSeq" id="WP_051424246.1">
    <property type="nucleotide sequence ID" value="NZ_CP099464.1"/>
</dbReference>
<accession>A0ABY5LTB7</accession>
<protein>
    <submittedName>
        <fullName evidence="1">DUF5674 family protein</fullName>
    </submittedName>
</protein>
<name>A0ABY5LTB7_9CYAN</name>